<organism evidence="3 4">
    <name type="scientific">Limnochorda pilosa</name>
    <dbReference type="NCBI Taxonomy" id="1555112"/>
    <lineage>
        <taxon>Bacteria</taxon>
        <taxon>Bacillati</taxon>
        <taxon>Bacillota</taxon>
        <taxon>Limnochordia</taxon>
        <taxon>Limnochordales</taxon>
        <taxon>Limnochordaceae</taxon>
        <taxon>Limnochorda</taxon>
    </lineage>
</organism>
<dbReference type="PANTHER" id="PTHR43445">
    <property type="entry name" value="UDP-N-ACETYLMURAMATE--L-ALANINE LIGASE-RELATED"/>
    <property type="match status" value="1"/>
</dbReference>
<keyword evidence="4" id="KW-1185">Reference proteome</keyword>
<accession>A0A0K2SGZ1</accession>
<feature type="compositionally biased region" description="Low complexity" evidence="1">
    <location>
        <begin position="429"/>
        <end position="447"/>
    </location>
</feature>
<evidence type="ECO:0000313" key="3">
    <source>
        <dbReference type="EMBL" id="BAS26297.1"/>
    </source>
</evidence>
<evidence type="ECO:0000313" key="4">
    <source>
        <dbReference type="Proteomes" id="UP000065807"/>
    </source>
</evidence>
<dbReference type="Proteomes" id="UP000065807">
    <property type="component" value="Chromosome"/>
</dbReference>
<feature type="domain" description="Mur ligase central" evidence="2">
    <location>
        <begin position="41"/>
        <end position="195"/>
    </location>
</feature>
<evidence type="ECO:0000256" key="1">
    <source>
        <dbReference type="SAM" id="MobiDB-lite"/>
    </source>
</evidence>
<dbReference type="InterPro" id="IPR036565">
    <property type="entry name" value="Mur-like_cat_sf"/>
</dbReference>
<evidence type="ECO:0000259" key="2">
    <source>
        <dbReference type="Pfam" id="PF08245"/>
    </source>
</evidence>
<dbReference type="SUPFAM" id="SSF53623">
    <property type="entry name" value="MurD-like peptide ligases, catalytic domain"/>
    <property type="match status" value="1"/>
</dbReference>
<dbReference type="GO" id="GO:0016881">
    <property type="term" value="F:acid-amino acid ligase activity"/>
    <property type="evidence" value="ECO:0007669"/>
    <property type="project" value="InterPro"/>
</dbReference>
<feature type="region of interest" description="Disordered" evidence="1">
    <location>
        <begin position="371"/>
        <end position="401"/>
    </location>
</feature>
<dbReference type="PANTHER" id="PTHR43445:SF1">
    <property type="entry name" value="PGA SYNTHASE CAPB"/>
    <property type="match status" value="1"/>
</dbReference>
<dbReference type="InterPro" id="IPR013221">
    <property type="entry name" value="Mur_ligase_cen"/>
</dbReference>
<gene>
    <name evidence="3" type="ORF">LIP_0440</name>
</gene>
<dbReference type="AlphaFoldDB" id="A0A0K2SGZ1"/>
<sequence>MGGVASVVEVALLGAVAAGLGMAEQARLQRARAAVAVRVHVNGTRGKSTVTRLLAAALQASGARVLGKVTGTEARWLLPDGTEEPVRRGAGGATIREQARAVVRAARLGCDAAVLECMALRPELLWVSEHRMVRSTLGVITNVRDDHGDVMGRDRAEIARTLANTIPAGGLLVTGDAAAFPFFAEEARRRKSRAYLASPLDPARAPATLGAALAWHAPENLGVAMTAARLLGVDEPTAWRGFAAALVEPGTAAWTVGRLRDPGAGERSTVLLVDALAANDPDSFRRVMEGALAACPPAAGFELRVIYHHRADRSERAGRFGGRLPEVLRSVGSEHPARVWATGDRGGARLLGAGACQGPGAPGLLLARWGVEPGAGGGADEAPGGRPGEGSGGDPGSTRPHVVVVACGNTRGARSWQEGYGPWQPVPLGRAAGAGEPAAAEGGVAGG</sequence>
<dbReference type="GO" id="GO:0016020">
    <property type="term" value="C:membrane"/>
    <property type="evidence" value="ECO:0007669"/>
    <property type="project" value="InterPro"/>
</dbReference>
<dbReference type="NCBIfam" id="TIGR04012">
    <property type="entry name" value="poly_gGlu_PgsB"/>
    <property type="match status" value="1"/>
</dbReference>
<dbReference type="GO" id="GO:0005524">
    <property type="term" value="F:ATP binding"/>
    <property type="evidence" value="ECO:0007669"/>
    <property type="project" value="InterPro"/>
</dbReference>
<feature type="compositionally biased region" description="Gly residues" evidence="1">
    <location>
        <begin position="373"/>
        <end position="395"/>
    </location>
</feature>
<name>A0A0K2SGZ1_LIMPI</name>
<reference evidence="4" key="2">
    <citation type="journal article" date="2016" name="Int. J. Syst. Evol. Microbiol.">
        <title>Complete genome sequence and cell structure of Limnochorda pilosa, a Gram-negative spore-former within the phylum Firmicutes.</title>
        <authorList>
            <person name="Watanabe M."/>
            <person name="Kojima H."/>
            <person name="Fukui M."/>
        </authorList>
    </citation>
    <scope>NUCLEOTIDE SEQUENCE [LARGE SCALE GENOMIC DNA]</scope>
    <source>
        <strain evidence="4">HC45</strain>
    </source>
</reference>
<dbReference type="InterPro" id="IPR008337">
    <property type="entry name" value="Capsule_biosynth_CapB"/>
</dbReference>
<dbReference type="Pfam" id="PF08245">
    <property type="entry name" value="Mur_ligase_M"/>
    <property type="match status" value="1"/>
</dbReference>
<dbReference type="KEGG" id="lpil:LIP_0440"/>
<dbReference type="PRINTS" id="PR01758">
    <property type="entry name" value="CAPSULEPROTB"/>
</dbReference>
<dbReference type="Gene3D" id="3.40.1190.10">
    <property type="entry name" value="Mur-like, catalytic domain"/>
    <property type="match status" value="1"/>
</dbReference>
<feature type="region of interest" description="Disordered" evidence="1">
    <location>
        <begin position="427"/>
        <end position="447"/>
    </location>
</feature>
<proteinExistence type="predicted"/>
<dbReference type="PATRIC" id="fig|1555112.3.peg.460"/>
<protein>
    <submittedName>
        <fullName evidence="3">Capsule biosynthesis protein CapB</fullName>
    </submittedName>
</protein>
<dbReference type="EMBL" id="AP014924">
    <property type="protein sequence ID" value="BAS26297.1"/>
    <property type="molecule type" value="Genomic_DNA"/>
</dbReference>
<dbReference type="GO" id="GO:0045227">
    <property type="term" value="P:capsule polysaccharide biosynthetic process"/>
    <property type="evidence" value="ECO:0007669"/>
    <property type="project" value="InterPro"/>
</dbReference>
<dbReference type="InterPro" id="IPR050061">
    <property type="entry name" value="MurCDEF_pg_biosynth"/>
</dbReference>
<reference evidence="4" key="1">
    <citation type="submission" date="2015-07" db="EMBL/GenBank/DDBJ databases">
        <title>Complete genome sequence and phylogenetic analysis of Limnochorda pilosa.</title>
        <authorList>
            <person name="Watanabe M."/>
            <person name="Kojima H."/>
            <person name="Fukui M."/>
        </authorList>
    </citation>
    <scope>NUCLEOTIDE SEQUENCE [LARGE SCALE GENOMIC DNA]</scope>
    <source>
        <strain evidence="4">HC45</strain>
    </source>
</reference>
<dbReference type="STRING" id="1555112.LIP_0440"/>